<dbReference type="SUPFAM" id="SSF51197">
    <property type="entry name" value="Clavaminate synthase-like"/>
    <property type="match status" value="1"/>
</dbReference>
<dbReference type="GO" id="GO:0000908">
    <property type="term" value="F:taurine dioxygenase activity"/>
    <property type="evidence" value="ECO:0007669"/>
    <property type="project" value="UniProtKB-EC"/>
</dbReference>
<name>A0A0C1E3M1_9BACT</name>
<sequence length="154" mass="17590">MANKFQLRQLPREFGVEVLDVDCSKVLDAETAHSLRILLQEHPIVLFKNQELTPQQLVDFAKNLGDVGTSFNHMHDKIWYKPDAVAEEHKIAKFNNKVAAPLWHTDLGESDYAGLYAKKATGSGNNLWSNGYTAYRLLSDKFKIILDNTYFVYD</sequence>
<dbReference type="GO" id="GO:0046872">
    <property type="term" value="F:metal ion binding"/>
    <property type="evidence" value="ECO:0007669"/>
    <property type="project" value="UniProtKB-KW"/>
</dbReference>
<comment type="similarity">
    <text evidence="1">Belongs to the TfdA dioxygenase family.</text>
</comment>
<comment type="caution">
    <text evidence="7">The sequence shown here is derived from an EMBL/GenBank/DDBJ whole genome shotgun (WGS) entry which is preliminary data.</text>
</comment>
<proteinExistence type="inferred from homology"/>
<dbReference type="EC" id="1.14.11.17" evidence="7"/>
<dbReference type="Gene3D" id="3.60.130.10">
    <property type="entry name" value="Clavaminate synthase-like"/>
    <property type="match status" value="1"/>
</dbReference>
<dbReference type="RefSeq" id="WP_039378495.1">
    <property type="nucleotide sequence ID" value="NZ_JSAM01000137.1"/>
</dbReference>
<keyword evidence="4 7" id="KW-0560">Oxidoreductase</keyword>
<dbReference type="PANTHER" id="PTHR30468">
    <property type="entry name" value="ALPHA-KETOGLUTARATE-DEPENDENT SULFONATE DIOXYGENASE"/>
    <property type="match status" value="1"/>
</dbReference>
<evidence type="ECO:0000256" key="3">
    <source>
        <dbReference type="ARBA" id="ARBA00022964"/>
    </source>
</evidence>
<dbReference type="GO" id="GO:0005737">
    <property type="term" value="C:cytoplasm"/>
    <property type="evidence" value="ECO:0007669"/>
    <property type="project" value="TreeGrafter"/>
</dbReference>
<gene>
    <name evidence="7" type="primary">tauD1</name>
    <name evidence="7" type="ORF">DB43_BH00030</name>
</gene>
<evidence type="ECO:0000313" key="8">
    <source>
        <dbReference type="Proteomes" id="UP000031307"/>
    </source>
</evidence>
<feature type="domain" description="TauD/TfdA-like" evidence="6">
    <location>
        <begin position="7"/>
        <end position="143"/>
    </location>
</feature>
<keyword evidence="3 7" id="KW-0223">Dioxygenase</keyword>
<dbReference type="InterPro" id="IPR051323">
    <property type="entry name" value="AtsK-like"/>
</dbReference>
<reference evidence="7 8" key="1">
    <citation type="journal article" date="2014" name="Mol. Biol. Evol.">
        <title>Massive expansion of Ubiquitination-related gene families within the Chlamydiae.</title>
        <authorList>
            <person name="Domman D."/>
            <person name="Collingro A."/>
            <person name="Lagkouvardos I."/>
            <person name="Gehre L."/>
            <person name="Weinmaier T."/>
            <person name="Rattei T."/>
            <person name="Subtil A."/>
            <person name="Horn M."/>
        </authorList>
    </citation>
    <scope>NUCLEOTIDE SEQUENCE [LARGE SCALE GENOMIC DNA]</scope>
    <source>
        <strain evidence="7 8">OEW1</strain>
    </source>
</reference>
<evidence type="ECO:0000256" key="1">
    <source>
        <dbReference type="ARBA" id="ARBA00005896"/>
    </source>
</evidence>
<dbReference type="AlphaFoldDB" id="A0A0C1E3M1"/>
<protein>
    <submittedName>
        <fullName evidence="7">Alpha-ketoglutarate-dependent taurine dioxygenase 1</fullName>
        <ecNumber evidence="7">1.14.11.17</ecNumber>
    </submittedName>
</protein>
<evidence type="ECO:0000313" key="7">
    <source>
        <dbReference type="EMBL" id="KIA76072.1"/>
    </source>
</evidence>
<dbReference type="EMBL" id="JSAM01000137">
    <property type="protein sequence ID" value="KIA76072.1"/>
    <property type="molecule type" value="Genomic_DNA"/>
</dbReference>
<accession>A0A0C1E3M1</accession>
<evidence type="ECO:0000256" key="5">
    <source>
        <dbReference type="ARBA" id="ARBA00023004"/>
    </source>
</evidence>
<dbReference type="InterPro" id="IPR042098">
    <property type="entry name" value="TauD-like_sf"/>
</dbReference>
<organism evidence="7 8">
    <name type="scientific">Parachlamydia acanthamoebae</name>
    <dbReference type="NCBI Taxonomy" id="83552"/>
    <lineage>
        <taxon>Bacteria</taxon>
        <taxon>Pseudomonadati</taxon>
        <taxon>Chlamydiota</taxon>
        <taxon>Chlamydiia</taxon>
        <taxon>Parachlamydiales</taxon>
        <taxon>Parachlamydiaceae</taxon>
        <taxon>Parachlamydia</taxon>
    </lineage>
</organism>
<evidence type="ECO:0000259" key="6">
    <source>
        <dbReference type="Pfam" id="PF02668"/>
    </source>
</evidence>
<keyword evidence="2" id="KW-0479">Metal-binding</keyword>
<dbReference type="Pfam" id="PF02668">
    <property type="entry name" value="TauD"/>
    <property type="match status" value="1"/>
</dbReference>
<keyword evidence="5" id="KW-0408">Iron</keyword>
<feature type="non-terminal residue" evidence="7">
    <location>
        <position position="154"/>
    </location>
</feature>
<dbReference type="Proteomes" id="UP000031307">
    <property type="component" value="Unassembled WGS sequence"/>
</dbReference>
<evidence type="ECO:0000256" key="2">
    <source>
        <dbReference type="ARBA" id="ARBA00022723"/>
    </source>
</evidence>
<evidence type="ECO:0000256" key="4">
    <source>
        <dbReference type="ARBA" id="ARBA00023002"/>
    </source>
</evidence>
<dbReference type="PANTHER" id="PTHR30468:SF1">
    <property type="entry name" value="ALPHA-KETOGLUTARATE-DEPENDENT SULFONATE DIOXYGENASE"/>
    <property type="match status" value="1"/>
</dbReference>
<dbReference type="InterPro" id="IPR003819">
    <property type="entry name" value="TauD/TfdA-like"/>
</dbReference>